<keyword evidence="2" id="KW-1015">Disulfide bond</keyword>
<dbReference type="GO" id="GO:0005615">
    <property type="term" value="C:extracellular space"/>
    <property type="evidence" value="ECO:0007669"/>
    <property type="project" value="TreeGrafter"/>
</dbReference>
<dbReference type="GO" id="GO:0008201">
    <property type="term" value="F:heparin binding"/>
    <property type="evidence" value="ECO:0007669"/>
    <property type="project" value="InterPro"/>
</dbReference>
<dbReference type="PANTHER" id="PTHR12025:SF5">
    <property type="entry name" value="VASCULAR ENDOTHELIAL GROWTH FACTOR A, LONG FORM"/>
    <property type="match status" value="1"/>
</dbReference>
<feature type="domain" description="Platelet-derived growth factor (PDGF) family profile" evidence="5">
    <location>
        <begin position="44"/>
        <end position="139"/>
    </location>
</feature>
<dbReference type="Gene3D" id="2.10.160.10">
    <property type="entry name" value="Vascular endothelial growth factor, heparin-binding domain"/>
    <property type="match status" value="1"/>
</dbReference>
<dbReference type="GO" id="GO:0060754">
    <property type="term" value="P:positive regulation of mast cell chemotaxis"/>
    <property type="evidence" value="ECO:0007669"/>
    <property type="project" value="TreeGrafter"/>
</dbReference>
<dbReference type="GO" id="GO:0050930">
    <property type="term" value="P:induction of positive chemotaxis"/>
    <property type="evidence" value="ECO:0007669"/>
    <property type="project" value="TreeGrafter"/>
</dbReference>
<comment type="similarity">
    <text evidence="3">Belongs to the PDGF/VEGF growth factor family.</text>
</comment>
<dbReference type="PROSITE" id="PS50278">
    <property type="entry name" value="PDGF_2"/>
    <property type="match status" value="1"/>
</dbReference>
<evidence type="ECO:0000313" key="6">
    <source>
        <dbReference type="EMBL" id="JAC96560.1"/>
    </source>
</evidence>
<protein>
    <submittedName>
        <fullName evidence="6">Vascular endothelial growth factor B</fullName>
    </submittedName>
</protein>
<dbReference type="PROSITE" id="PS00249">
    <property type="entry name" value="PDGF_1"/>
    <property type="match status" value="1"/>
</dbReference>
<dbReference type="AlphaFoldDB" id="A0A0A1WCW6"/>
<dbReference type="GO" id="GO:0001938">
    <property type="term" value="P:positive regulation of endothelial cell proliferation"/>
    <property type="evidence" value="ECO:0007669"/>
    <property type="project" value="TreeGrafter"/>
</dbReference>
<keyword evidence="1 3" id="KW-0339">Growth factor</keyword>
<organism evidence="6">
    <name type="scientific">Echis coloratus</name>
    <name type="common">Carpet viper</name>
    <dbReference type="NCBI Taxonomy" id="64175"/>
    <lineage>
        <taxon>Eukaryota</taxon>
        <taxon>Metazoa</taxon>
        <taxon>Chordata</taxon>
        <taxon>Craniata</taxon>
        <taxon>Vertebrata</taxon>
        <taxon>Euteleostomi</taxon>
        <taxon>Lepidosauria</taxon>
        <taxon>Squamata</taxon>
        <taxon>Bifurcata</taxon>
        <taxon>Unidentata</taxon>
        <taxon>Episquamata</taxon>
        <taxon>Toxicofera</taxon>
        <taxon>Serpentes</taxon>
        <taxon>Colubroidea</taxon>
        <taxon>Viperidae</taxon>
        <taxon>Viperinae</taxon>
        <taxon>Echis</taxon>
    </lineage>
</organism>
<dbReference type="EMBL" id="GBUG01000072">
    <property type="protein sequence ID" value="JAC96560.1"/>
    <property type="molecule type" value="mRNA"/>
</dbReference>
<reference evidence="6" key="1">
    <citation type="journal article" date="2014" name="Toxicon">
        <title>Testing the Toxicofera: comparative transcriptomics casts doubt on the single, early evolution of the reptile venom system.</title>
        <authorList>
            <person name="Hargreaves A.D."/>
            <person name="Swain M.T."/>
            <person name="Logan D.W."/>
            <person name="Mulley J.F."/>
        </authorList>
    </citation>
    <scope>NUCLEOTIDE SEQUENCE</scope>
</reference>
<dbReference type="GO" id="GO:0045766">
    <property type="term" value="P:positive regulation of angiogenesis"/>
    <property type="evidence" value="ECO:0007669"/>
    <property type="project" value="TreeGrafter"/>
</dbReference>
<dbReference type="GO" id="GO:0048010">
    <property type="term" value="P:vascular endothelial growth factor receptor signaling pathway"/>
    <property type="evidence" value="ECO:0007669"/>
    <property type="project" value="TreeGrafter"/>
</dbReference>
<evidence type="ECO:0000256" key="2">
    <source>
        <dbReference type="ARBA" id="ARBA00023157"/>
    </source>
</evidence>
<dbReference type="InterPro" id="IPR023581">
    <property type="entry name" value="PD_growth_factor_CS"/>
</dbReference>
<feature type="chain" id="PRO_5001993621" evidence="4">
    <location>
        <begin position="24"/>
        <end position="224"/>
    </location>
</feature>
<dbReference type="GO" id="GO:0001666">
    <property type="term" value="P:response to hypoxia"/>
    <property type="evidence" value="ECO:0007669"/>
    <property type="project" value="TreeGrafter"/>
</dbReference>
<dbReference type="InterPro" id="IPR000072">
    <property type="entry name" value="PDGF/VEGF_dom"/>
</dbReference>
<accession>A0A0A1WCW6</accession>
<name>A0A0A1WCW6_ECHCO</name>
<dbReference type="InterPro" id="IPR050507">
    <property type="entry name" value="PDGF/VEGF_growth_factor"/>
</dbReference>
<keyword evidence="4" id="KW-0732">Signal</keyword>
<dbReference type="SMART" id="SM00141">
    <property type="entry name" value="PDGF"/>
    <property type="match status" value="1"/>
</dbReference>
<dbReference type="GO" id="GO:0038084">
    <property type="term" value="P:vascular endothelial growth factor signaling pathway"/>
    <property type="evidence" value="ECO:0007669"/>
    <property type="project" value="TreeGrafter"/>
</dbReference>
<sequence>MKTPCGFLCLLSVAAWQLPTCSPTTLSPPEKKGVGLEKVLPTTEVIPFLEVYSRSVCQPKETMVSVMAEHPSLGTYILIPSCVALSRCTGCCSDDSLHCVPSRSREVILEVMASFFPNRYITQLTFEEHLECMCRPRKMFFRSNSISRSCAPCRDRKKQPDPDTCRCVCRHRSGHCERRGMKFSEKTCRCVKRRRRTSREKSKRRIADWMEAGSEPNRALTILG</sequence>
<dbReference type="GO" id="GO:0008083">
    <property type="term" value="F:growth factor activity"/>
    <property type="evidence" value="ECO:0007669"/>
    <property type="project" value="UniProtKB-KW"/>
</dbReference>
<dbReference type="PANTHER" id="PTHR12025">
    <property type="entry name" value="VASCULAR ENDOTHELIAL GROWTH FACTOR"/>
    <property type="match status" value="1"/>
</dbReference>
<evidence type="ECO:0000259" key="5">
    <source>
        <dbReference type="PROSITE" id="PS50278"/>
    </source>
</evidence>
<dbReference type="SUPFAM" id="SSF57593">
    <property type="entry name" value="Heparin-binding domain from vascular endothelial growth factor"/>
    <property type="match status" value="1"/>
</dbReference>
<evidence type="ECO:0000256" key="3">
    <source>
        <dbReference type="RuleBase" id="RU003818"/>
    </source>
</evidence>
<dbReference type="SUPFAM" id="SSF57501">
    <property type="entry name" value="Cystine-knot cytokines"/>
    <property type="match status" value="1"/>
</dbReference>
<dbReference type="InterPro" id="IPR029034">
    <property type="entry name" value="Cystine-knot_cytokine"/>
</dbReference>
<evidence type="ECO:0000256" key="4">
    <source>
        <dbReference type="SAM" id="SignalP"/>
    </source>
</evidence>
<dbReference type="GO" id="GO:0005172">
    <property type="term" value="F:vascular endothelial growth factor receptor binding"/>
    <property type="evidence" value="ECO:0007669"/>
    <property type="project" value="TreeGrafter"/>
</dbReference>
<proteinExistence type="evidence at transcript level"/>
<dbReference type="GO" id="GO:0042056">
    <property type="term" value="F:chemoattractant activity"/>
    <property type="evidence" value="ECO:0007669"/>
    <property type="project" value="TreeGrafter"/>
</dbReference>
<dbReference type="Gene3D" id="2.10.90.10">
    <property type="entry name" value="Cystine-knot cytokines"/>
    <property type="match status" value="1"/>
</dbReference>
<dbReference type="GO" id="GO:0016020">
    <property type="term" value="C:membrane"/>
    <property type="evidence" value="ECO:0007669"/>
    <property type="project" value="InterPro"/>
</dbReference>
<dbReference type="GO" id="GO:0002040">
    <property type="term" value="P:sprouting angiogenesis"/>
    <property type="evidence" value="ECO:0007669"/>
    <property type="project" value="TreeGrafter"/>
</dbReference>
<evidence type="ECO:0000256" key="1">
    <source>
        <dbReference type="ARBA" id="ARBA00023030"/>
    </source>
</evidence>
<feature type="signal peptide" evidence="4">
    <location>
        <begin position="1"/>
        <end position="23"/>
    </location>
</feature>
<dbReference type="Pfam" id="PF00341">
    <property type="entry name" value="PDGF"/>
    <property type="match status" value="1"/>
</dbReference>
<dbReference type="InterPro" id="IPR036841">
    <property type="entry name" value="VEGF_C_sf"/>
</dbReference>